<evidence type="ECO:0000313" key="2">
    <source>
        <dbReference type="Proteomes" id="UP001605036"/>
    </source>
</evidence>
<name>A0ABD1YZA9_9MARC</name>
<reference evidence="1 2" key="1">
    <citation type="submission" date="2024-09" db="EMBL/GenBank/DDBJ databases">
        <title>Chromosome-scale assembly of Riccia fluitans.</title>
        <authorList>
            <person name="Paukszto L."/>
            <person name="Sawicki J."/>
            <person name="Karawczyk K."/>
            <person name="Piernik-Szablinska J."/>
            <person name="Szczecinska M."/>
            <person name="Mazdziarz M."/>
        </authorList>
    </citation>
    <scope>NUCLEOTIDE SEQUENCE [LARGE SCALE GENOMIC DNA]</scope>
    <source>
        <strain evidence="1">Rf_01</strain>
        <tissue evidence="1">Aerial parts of the thallus</tissue>
    </source>
</reference>
<proteinExistence type="predicted"/>
<keyword evidence="2" id="KW-1185">Reference proteome</keyword>
<dbReference type="EMBL" id="JBHFFA010000003">
    <property type="protein sequence ID" value="KAL2636086.1"/>
    <property type="molecule type" value="Genomic_DNA"/>
</dbReference>
<accession>A0ABD1YZA9</accession>
<gene>
    <name evidence="1" type="ORF">R1flu_007565</name>
</gene>
<dbReference type="AlphaFoldDB" id="A0ABD1YZA9"/>
<protein>
    <submittedName>
        <fullName evidence="1">Uncharacterized protein</fullName>
    </submittedName>
</protein>
<dbReference type="Proteomes" id="UP001605036">
    <property type="component" value="Unassembled WGS sequence"/>
</dbReference>
<comment type="caution">
    <text evidence="1">The sequence shown here is derived from an EMBL/GenBank/DDBJ whole genome shotgun (WGS) entry which is preliminary data.</text>
</comment>
<sequence>MSGENSSMGRVEESELFKAFALFMKQHQVGAKKQLSTKALQVIVYRYDEFDGRNITKYLKIYNREMKINRVPEQEMIESFELAVVPELRSQVERIREAYGTTWEAYETALKEELFDDDADRVTKRSFLEWVEQQPGKGMMPNELLREFEARFSQLSPSERLTLDLRKTELFLQAADDTLEDKLLLLLADRDVEGRIATDWKKVEEAIALLTKQ</sequence>
<organism evidence="1 2">
    <name type="scientific">Riccia fluitans</name>
    <dbReference type="NCBI Taxonomy" id="41844"/>
    <lineage>
        <taxon>Eukaryota</taxon>
        <taxon>Viridiplantae</taxon>
        <taxon>Streptophyta</taxon>
        <taxon>Embryophyta</taxon>
        <taxon>Marchantiophyta</taxon>
        <taxon>Marchantiopsida</taxon>
        <taxon>Marchantiidae</taxon>
        <taxon>Marchantiales</taxon>
        <taxon>Ricciaceae</taxon>
        <taxon>Riccia</taxon>
    </lineage>
</organism>
<evidence type="ECO:0000313" key="1">
    <source>
        <dbReference type="EMBL" id="KAL2636086.1"/>
    </source>
</evidence>